<feature type="domain" description="CAAX prenyl protease 2/Lysostaphin resistance protein A-like" evidence="3">
    <location>
        <begin position="193"/>
        <end position="283"/>
    </location>
</feature>
<feature type="transmembrane region" description="Helical" evidence="2">
    <location>
        <begin position="271"/>
        <end position="293"/>
    </location>
</feature>
<accession>A0ABP7FI77</accession>
<keyword evidence="5" id="KW-1185">Reference proteome</keyword>
<dbReference type="InterPro" id="IPR003675">
    <property type="entry name" value="Rce1/LyrA-like_dom"/>
</dbReference>
<sequence length="302" mass="31740">MPAIALVPCSAMRAYDGMIGGMSESTSGSRAPAEPAAEAEAPHATPFPSAGVLTPRLLAGEILCVLALSLGAAAVSAAISFVGALTAPEPLAEQTASLVGPQAAQQRPWLDLTRQISSLVFAMAPVALVLYLLYRSRESARTIGFDLTRPSRDLGMGAALAALVGLSGLVVYLVSWQLGLAVTVAPSALNESWWRLPVLVLQAVKNGVLEEVIFGYLLLRLGQLGWSPVRSTAAVALLRAFYHLYQGLGMFVGNLAMGLVFGWLYHRHGRVMPLVAAHSIIDIVAFVGSAYLIGRVGWLPGG</sequence>
<evidence type="ECO:0000256" key="2">
    <source>
        <dbReference type="SAM" id="Phobius"/>
    </source>
</evidence>
<protein>
    <submittedName>
        <fullName evidence="4">Type II CAAX endopeptidase family protein</fullName>
    </submittedName>
</protein>
<evidence type="ECO:0000256" key="1">
    <source>
        <dbReference type="SAM" id="MobiDB-lite"/>
    </source>
</evidence>
<dbReference type="EMBL" id="BAABDD010000007">
    <property type="protein sequence ID" value="GAA3739890.1"/>
    <property type="molecule type" value="Genomic_DNA"/>
</dbReference>
<reference evidence="5" key="1">
    <citation type="journal article" date="2019" name="Int. J. Syst. Evol. Microbiol.">
        <title>The Global Catalogue of Microorganisms (GCM) 10K type strain sequencing project: providing services to taxonomists for standard genome sequencing and annotation.</title>
        <authorList>
            <consortium name="The Broad Institute Genomics Platform"/>
            <consortium name="The Broad Institute Genome Sequencing Center for Infectious Disease"/>
            <person name="Wu L."/>
            <person name="Ma J."/>
        </authorList>
    </citation>
    <scope>NUCLEOTIDE SEQUENCE [LARGE SCALE GENOMIC DNA]</scope>
    <source>
        <strain evidence="5">JCM 17137</strain>
    </source>
</reference>
<evidence type="ECO:0000259" key="3">
    <source>
        <dbReference type="Pfam" id="PF02517"/>
    </source>
</evidence>
<gene>
    <name evidence="4" type="ORF">GCM10022402_19620</name>
</gene>
<evidence type="ECO:0000313" key="4">
    <source>
        <dbReference type="EMBL" id="GAA3739890.1"/>
    </source>
</evidence>
<proteinExistence type="predicted"/>
<organism evidence="4 5">
    <name type="scientific">Salinactinospora qingdaonensis</name>
    <dbReference type="NCBI Taxonomy" id="702744"/>
    <lineage>
        <taxon>Bacteria</taxon>
        <taxon>Bacillati</taxon>
        <taxon>Actinomycetota</taxon>
        <taxon>Actinomycetes</taxon>
        <taxon>Streptosporangiales</taxon>
        <taxon>Nocardiopsidaceae</taxon>
        <taxon>Salinactinospora</taxon>
    </lineage>
</organism>
<keyword evidence="2" id="KW-1133">Transmembrane helix</keyword>
<feature type="transmembrane region" description="Helical" evidence="2">
    <location>
        <begin position="240"/>
        <end position="265"/>
    </location>
</feature>
<comment type="caution">
    <text evidence="4">The sequence shown here is derived from an EMBL/GenBank/DDBJ whole genome shotgun (WGS) entry which is preliminary data.</text>
</comment>
<feature type="transmembrane region" description="Helical" evidence="2">
    <location>
        <begin position="154"/>
        <end position="174"/>
    </location>
</feature>
<feature type="transmembrane region" description="Helical" evidence="2">
    <location>
        <begin position="116"/>
        <end position="134"/>
    </location>
</feature>
<keyword evidence="2" id="KW-0812">Transmembrane</keyword>
<evidence type="ECO:0000313" key="5">
    <source>
        <dbReference type="Proteomes" id="UP001500908"/>
    </source>
</evidence>
<feature type="transmembrane region" description="Helical" evidence="2">
    <location>
        <begin position="62"/>
        <end position="85"/>
    </location>
</feature>
<keyword evidence="2" id="KW-0472">Membrane</keyword>
<feature type="region of interest" description="Disordered" evidence="1">
    <location>
        <begin position="23"/>
        <end position="43"/>
    </location>
</feature>
<name>A0ABP7FI77_9ACTN</name>
<dbReference type="Pfam" id="PF02517">
    <property type="entry name" value="Rce1-like"/>
    <property type="match status" value="1"/>
</dbReference>
<dbReference type="Proteomes" id="UP001500908">
    <property type="component" value="Unassembled WGS sequence"/>
</dbReference>